<reference evidence="3" key="1">
    <citation type="submission" date="2022-11" db="UniProtKB">
        <authorList>
            <consortium name="WormBaseParasite"/>
        </authorList>
    </citation>
    <scope>IDENTIFICATION</scope>
</reference>
<proteinExistence type="predicted"/>
<feature type="compositionally biased region" description="Basic and acidic residues" evidence="1">
    <location>
        <begin position="122"/>
        <end position="134"/>
    </location>
</feature>
<name>A0A915CKP1_9BILA</name>
<keyword evidence="2" id="KW-1185">Reference proteome</keyword>
<dbReference type="AlphaFoldDB" id="A0A915CKP1"/>
<dbReference type="Proteomes" id="UP000887574">
    <property type="component" value="Unplaced"/>
</dbReference>
<evidence type="ECO:0000256" key="1">
    <source>
        <dbReference type="SAM" id="MobiDB-lite"/>
    </source>
</evidence>
<dbReference type="WBParaSite" id="jg10163">
    <property type="protein sequence ID" value="jg10163"/>
    <property type="gene ID" value="jg10163"/>
</dbReference>
<accession>A0A915CKP1</accession>
<evidence type="ECO:0000313" key="2">
    <source>
        <dbReference type="Proteomes" id="UP000887574"/>
    </source>
</evidence>
<sequence>MRATATELVVRQLADILVLLEQGRIIEGRTEVTHTVGLENLKPVLHTDTVHDYKFRACDPDCEQTNVSIMRLRVLGSSSDKLTDSNWSPAPPGVVAGSAKLMNSQHAPKSGFARPGSGWWEEEQHRLHETEEEV</sequence>
<feature type="region of interest" description="Disordered" evidence="1">
    <location>
        <begin position="103"/>
        <end position="134"/>
    </location>
</feature>
<evidence type="ECO:0000313" key="3">
    <source>
        <dbReference type="WBParaSite" id="jg10163"/>
    </source>
</evidence>
<organism evidence="2 3">
    <name type="scientific">Ditylenchus dipsaci</name>
    <dbReference type="NCBI Taxonomy" id="166011"/>
    <lineage>
        <taxon>Eukaryota</taxon>
        <taxon>Metazoa</taxon>
        <taxon>Ecdysozoa</taxon>
        <taxon>Nematoda</taxon>
        <taxon>Chromadorea</taxon>
        <taxon>Rhabditida</taxon>
        <taxon>Tylenchina</taxon>
        <taxon>Tylenchomorpha</taxon>
        <taxon>Sphaerularioidea</taxon>
        <taxon>Anguinidae</taxon>
        <taxon>Anguininae</taxon>
        <taxon>Ditylenchus</taxon>
    </lineage>
</organism>
<protein>
    <submittedName>
        <fullName evidence="3">Uncharacterized protein</fullName>
    </submittedName>
</protein>